<dbReference type="Gene3D" id="1.10.238.10">
    <property type="entry name" value="EF-hand"/>
    <property type="match status" value="2"/>
</dbReference>
<dbReference type="PROSITE" id="PS50222">
    <property type="entry name" value="EF_HAND_2"/>
    <property type="match status" value="1"/>
</dbReference>
<name>A0A8J1Y0T6_OWEFU</name>
<dbReference type="Proteomes" id="UP000749559">
    <property type="component" value="Unassembled WGS sequence"/>
</dbReference>
<sequence length="169" mass="18820">MGNIKRVPVCKTTDRSKRSIIMSNKPTKAEIEEWFAQKESSGEKISGAEIGELLSAQGYSDEDIKAIADHAKMDASTQLTQDEFIDFIIGLAVLNHMAARIRKKIRREIRKRGGKLTPEEVMEVGPILGKDFKEDVAKGILEKLAKDGEGKINGEEFVKQYTEAVSPKK</sequence>
<keyword evidence="2" id="KW-1185">Reference proteome</keyword>
<dbReference type="AlphaFoldDB" id="A0A8J1Y0T6"/>
<evidence type="ECO:0000313" key="2">
    <source>
        <dbReference type="Proteomes" id="UP000749559"/>
    </source>
</evidence>
<evidence type="ECO:0000313" key="1">
    <source>
        <dbReference type="EMBL" id="CAH1773236.1"/>
    </source>
</evidence>
<accession>A0A8J1Y0T6</accession>
<dbReference type="SUPFAM" id="SSF47473">
    <property type="entry name" value="EF-hand"/>
    <property type="match status" value="1"/>
</dbReference>
<dbReference type="GO" id="GO:0005509">
    <property type="term" value="F:calcium ion binding"/>
    <property type="evidence" value="ECO:0007669"/>
    <property type="project" value="InterPro"/>
</dbReference>
<organism evidence="1 2">
    <name type="scientific">Owenia fusiformis</name>
    <name type="common">Polychaete worm</name>
    <dbReference type="NCBI Taxonomy" id="6347"/>
    <lineage>
        <taxon>Eukaryota</taxon>
        <taxon>Metazoa</taxon>
        <taxon>Spiralia</taxon>
        <taxon>Lophotrochozoa</taxon>
        <taxon>Annelida</taxon>
        <taxon>Polychaeta</taxon>
        <taxon>Sedentaria</taxon>
        <taxon>Canalipalpata</taxon>
        <taxon>Sabellida</taxon>
        <taxon>Oweniida</taxon>
        <taxon>Oweniidae</taxon>
        <taxon>Owenia</taxon>
    </lineage>
</organism>
<dbReference type="EMBL" id="CAIIXF020000001">
    <property type="protein sequence ID" value="CAH1773236.1"/>
    <property type="molecule type" value="Genomic_DNA"/>
</dbReference>
<proteinExistence type="predicted"/>
<dbReference type="InterPro" id="IPR002048">
    <property type="entry name" value="EF_hand_dom"/>
</dbReference>
<dbReference type="InterPro" id="IPR011992">
    <property type="entry name" value="EF-hand-dom_pair"/>
</dbReference>
<reference evidence="1" key="1">
    <citation type="submission" date="2022-03" db="EMBL/GenBank/DDBJ databases">
        <authorList>
            <person name="Martin C."/>
        </authorList>
    </citation>
    <scope>NUCLEOTIDE SEQUENCE</scope>
</reference>
<comment type="caution">
    <text evidence="1">The sequence shown here is derived from an EMBL/GenBank/DDBJ whole genome shotgun (WGS) entry which is preliminary data.</text>
</comment>
<protein>
    <submittedName>
        <fullName evidence="1">Uncharacterized protein</fullName>
    </submittedName>
</protein>
<gene>
    <name evidence="1" type="ORF">OFUS_LOCUS860</name>
</gene>